<dbReference type="Gene3D" id="3.40.50.1820">
    <property type="entry name" value="alpha/beta hydrolase"/>
    <property type="match status" value="1"/>
</dbReference>
<feature type="domain" description="Alpha/beta hydrolase fold-3" evidence="2">
    <location>
        <begin position="115"/>
        <end position="321"/>
    </location>
</feature>
<evidence type="ECO:0000256" key="1">
    <source>
        <dbReference type="ARBA" id="ARBA00022801"/>
    </source>
</evidence>
<dbReference type="EMBL" id="PKHA01000001">
    <property type="protein sequence ID" value="PKY99508.1"/>
    <property type="molecule type" value="Genomic_DNA"/>
</dbReference>
<dbReference type="SUPFAM" id="SSF53474">
    <property type="entry name" value="alpha/beta-Hydrolases"/>
    <property type="match status" value="1"/>
</dbReference>
<comment type="caution">
    <text evidence="3">The sequence shown here is derived from an EMBL/GenBank/DDBJ whole genome shotgun (WGS) entry which is preliminary data.</text>
</comment>
<dbReference type="RefSeq" id="WP_006549706.1">
    <property type="nucleotide sequence ID" value="NZ_CP136961.1"/>
</dbReference>
<dbReference type="PANTHER" id="PTHR48081">
    <property type="entry name" value="AB HYDROLASE SUPERFAMILY PROTEIN C4A8.06C"/>
    <property type="match status" value="1"/>
</dbReference>
<proteinExistence type="predicted"/>
<organism evidence="3 4">
    <name type="scientific">Actinomyces urogenitalis</name>
    <dbReference type="NCBI Taxonomy" id="103621"/>
    <lineage>
        <taxon>Bacteria</taxon>
        <taxon>Bacillati</taxon>
        <taxon>Actinomycetota</taxon>
        <taxon>Actinomycetes</taxon>
        <taxon>Actinomycetales</taxon>
        <taxon>Actinomycetaceae</taxon>
        <taxon>Actinomyces</taxon>
    </lineage>
</organism>
<dbReference type="InterPro" id="IPR050300">
    <property type="entry name" value="GDXG_lipolytic_enzyme"/>
</dbReference>
<gene>
    <name evidence="3" type="ORF">CYJ26_01020</name>
</gene>
<dbReference type="InterPro" id="IPR029058">
    <property type="entry name" value="AB_hydrolase_fold"/>
</dbReference>
<evidence type="ECO:0000313" key="4">
    <source>
        <dbReference type="Proteomes" id="UP000234778"/>
    </source>
</evidence>
<accession>A0A2I1KV78</accession>
<dbReference type="AlphaFoldDB" id="A0A2I1KV78"/>
<keyword evidence="1 3" id="KW-0378">Hydrolase</keyword>
<evidence type="ECO:0000313" key="3">
    <source>
        <dbReference type="EMBL" id="PKY99508.1"/>
    </source>
</evidence>
<protein>
    <submittedName>
        <fullName evidence="3">Alpha/beta hydrolase</fullName>
    </submittedName>
</protein>
<name>A0A2I1KV78_9ACTO</name>
<sequence length="350" mass="36841">MSKRTRAAAVSALVLSGLAGLGAVGVVARQRSLAGDLARVQPGLRAPLLVLGRGQDGEPGTVRPGNLFQRASKAQELFTPAGLGTRRMLSTPQGPVSAWLYETAHRAEQAGSGALVWIHGGGLVGGSPAQDHALCSRLATDLGCLVVCVDYRLAPQHPYPAAIDDCFGALAWLHENASDLGVDPERLAVGGASAGGGLAACVAQRARDAGVPLVFQLLIYPMLDDRTGAGGQEVPGRGEFVWTARSNAQGWQAYLGHPAGEEETRPWAAAARCQDLAGLPAAWIGVGDLDLFLDEDLDYARRLEQSDVPVTVHVEPGMYHGADFCTWSPQMRAFRTQAVEALGSAFRPRP</sequence>
<evidence type="ECO:0000259" key="2">
    <source>
        <dbReference type="Pfam" id="PF07859"/>
    </source>
</evidence>
<dbReference type="PANTHER" id="PTHR48081:SF8">
    <property type="entry name" value="ALPHA_BETA HYDROLASE FOLD-3 DOMAIN-CONTAINING PROTEIN-RELATED"/>
    <property type="match status" value="1"/>
</dbReference>
<dbReference type="GO" id="GO:0016787">
    <property type="term" value="F:hydrolase activity"/>
    <property type="evidence" value="ECO:0007669"/>
    <property type="project" value="UniProtKB-KW"/>
</dbReference>
<dbReference type="GeneID" id="81707529"/>
<reference evidence="3 4" key="1">
    <citation type="submission" date="2017-12" db="EMBL/GenBank/DDBJ databases">
        <title>Phylogenetic diversity of female urinary microbiome.</title>
        <authorList>
            <person name="Thomas-White K."/>
            <person name="Wolfe A.J."/>
        </authorList>
    </citation>
    <scope>NUCLEOTIDE SEQUENCE [LARGE SCALE GENOMIC DNA]</scope>
    <source>
        <strain evidence="3 4">UMB0319</strain>
    </source>
</reference>
<dbReference type="InterPro" id="IPR013094">
    <property type="entry name" value="AB_hydrolase_3"/>
</dbReference>
<dbReference type="Proteomes" id="UP000234778">
    <property type="component" value="Unassembled WGS sequence"/>
</dbReference>
<dbReference type="Pfam" id="PF07859">
    <property type="entry name" value="Abhydrolase_3"/>
    <property type="match status" value="1"/>
</dbReference>